<dbReference type="RefSeq" id="WP_145138831.1">
    <property type="nucleotide sequence ID" value="NZ_VLKY01000003.1"/>
</dbReference>
<protein>
    <submittedName>
        <fullName evidence="2">Uncharacterized protein</fullName>
    </submittedName>
</protein>
<organism evidence="2 3">
    <name type="scientific">Pseudomonas duriflava</name>
    <dbReference type="NCBI Taxonomy" id="459528"/>
    <lineage>
        <taxon>Bacteria</taxon>
        <taxon>Pseudomonadati</taxon>
        <taxon>Pseudomonadota</taxon>
        <taxon>Gammaproteobacteria</taxon>
        <taxon>Pseudomonadales</taxon>
        <taxon>Pseudomonadaceae</taxon>
        <taxon>Pseudomonas</taxon>
    </lineage>
</organism>
<feature type="compositionally biased region" description="Basic and acidic residues" evidence="1">
    <location>
        <begin position="27"/>
        <end position="39"/>
    </location>
</feature>
<dbReference type="Proteomes" id="UP000316905">
    <property type="component" value="Unassembled WGS sequence"/>
</dbReference>
<proteinExistence type="predicted"/>
<feature type="region of interest" description="Disordered" evidence="1">
    <location>
        <begin position="27"/>
        <end position="64"/>
    </location>
</feature>
<accession>A0A562QIB7</accession>
<comment type="caution">
    <text evidence="2">The sequence shown here is derived from an EMBL/GenBank/DDBJ whole genome shotgun (WGS) entry which is preliminary data.</text>
</comment>
<reference evidence="2 3" key="1">
    <citation type="journal article" date="2015" name="Stand. Genomic Sci.">
        <title>Genomic Encyclopedia of Bacterial and Archaeal Type Strains, Phase III: the genomes of soil and plant-associated and newly described type strains.</title>
        <authorList>
            <person name="Whitman W.B."/>
            <person name="Woyke T."/>
            <person name="Klenk H.P."/>
            <person name="Zhou Y."/>
            <person name="Lilburn T.G."/>
            <person name="Beck B.J."/>
            <person name="De Vos P."/>
            <person name="Vandamme P."/>
            <person name="Eisen J.A."/>
            <person name="Garrity G."/>
            <person name="Hugenholtz P."/>
            <person name="Kyrpides N.C."/>
        </authorList>
    </citation>
    <scope>NUCLEOTIDE SEQUENCE [LARGE SCALE GENOMIC DNA]</scope>
    <source>
        <strain evidence="2 3">CGMCC 1.6858</strain>
    </source>
</reference>
<dbReference type="EMBL" id="VLKY01000003">
    <property type="protein sequence ID" value="TWI56497.1"/>
    <property type="molecule type" value="Genomic_DNA"/>
</dbReference>
<keyword evidence="3" id="KW-1185">Reference proteome</keyword>
<sequence>MIKILSILLKPFEHDKPPATFDWLGDIEGRAEEPLHDKPVSAPASEKPGQQAPDPNEVVTRFKA</sequence>
<name>A0A562QIB7_9PSED</name>
<dbReference type="AlphaFoldDB" id="A0A562QIB7"/>
<evidence type="ECO:0000313" key="2">
    <source>
        <dbReference type="EMBL" id="TWI56497.1"/>
    </source>
</evidence>
<gene>
    <name evidence="2" type="ORF">IQ22_00946</name>
</gene>
<evidence type="ECO:0000313" key="3">
    <source>
        <dbReference type="Proteomes" id="UP000316905"/>
    </source>
</evidence>
<evidence type="ECO:0000256" key="1">
    <source>
        <dbReference type="SAM" id="MobiDB-lite"/>
    </source>
</evidence>